<dbReference type="OrthoDB" id="5781652at2"/>
<dbReference type="EMBL" id="JABULY010000008">
    <property type="protein sequence ID" value="MBV6532301.1"/>
    <property type="molecule type" value="Genomic_DNA"/>
</dbReference>
<evidence type="ECO:0000256" key="1">
    <source>
        <dbReference type="SAM" id="SignalP"/>
    </source>
</evidence>
<name>A0A949TBD6_9PAST</name>
<evidence type="ECO:0000313" key="3">
    <source>
        <dbReference type="EMBL" id="MBV6547433.1"/>
    </source>
</evidence>
<dbReference type="InterPro" id="IPR010412">
    <property type="entry name" value="DUF1007"/>
</dbReference>
<dbReference type="Proteomes" id="UP000732858">
    <property type="component" value="Unassembled WGS sequence"/>
</dbReference>
<proteinExistence type="predicted"/>
<keyword evidence="1" id="KW-0732">Signal</keyword>
<dbReference type="InterPro" id="IPR016537">
    <property type="entry name" value="UCP008159_ABC"/>
</dbReference>
<evidence type="ECO:0000313" key="4">
    <source>
        <dbReference type="Proteomes" id="UP000732858"/>
    </source>
</evidence>
<accession>A0A949TBD6</accession>
<dbReference type="Proteomes" id="UP001196379">
    <property type="component" value="Unassembled WGS sequence"/>
</dbReference>
<reference evidence="3 5" key="1">
    <citation type="journal article" date="2021" name="Mol. Ecol.">
        <title>Polar bear-adapted Ursidibacter maritimus are remarkably conserved after generations in captivity.</title>
        <authorList>
            <person name="Espinosa-Gongora C."/>
            <person name="Hansen M.J."/>
            <person name="Bertelsen M.F."/>
            <person name="Bojesen A.M."/>
        </authorList>
    </citation>
    <scope>NUCLEOTIDE SEQUENCE</scope>
    <source>
        <strain evidence="3">Pb43105x</strain>
        <strain evidence="2 5">Pb43106</strain>
    </source>
</reference>
<dbReference type="Pfam" id="PF06226">
    <property type="entry name" value="DUF1007"/>
    <property type="match status" value="1"/>
</dbReference>
<dbReference type="AlphaFoldDB" id="A0A949TBD6"/>
<feature type="signal peptide" evidence="1">
    <location>
        <begin position="1"/>
        <end position="19"/>
    </location>
</feature>
<organism evidence="3 4">
    <name type="scientific">Ursidibacter maritimus</name>
    <dbReference type="NCBI Taxonomy" id="1331689"/>
    <lineage>
        <taxon>Bacteria</taxon>
        <taxon>Pseudomonadati</taxon>
        <taxon>Pseudomonadota</taxon>
        <taxon>Gammaproteobacteria</taxon>
        <taxon>Pasteurellales</taxon>
        <taxon>Pasteurellaceae</taxon>
        <taxon>Ursidibacter</taxon>
    </lineage>
</organism>
<sequence length="212" mass="24164">MNKFIIGLLFSLFSISTFAHPHSFLDMKNKVVIKGDKLTGFEMSWILDEITSAELIYEVKSAEDQKAALNKITDELNISAIQSHYFSELYTENNEPIKFKAKPVNPRAEIKDNRLVYHFELALAQPQTVTGKSFKLFTFEPSYYLYMGYEKASDVTATEQHLCQVSMIEPIVNQQLRLYASKLDKTEKPDMPSDKSLSLGAQFAQKVSIVCQ</sequence>
<keyword evidence="5" id="KW-1185">Reference proteome</keyword>
<dbReference type="RefSeq" id="WP_157402501.1">
    <property type="nucleotide sequence ID" value="NZ_JABUMC010000025.1"/>
</dbReference>
<evidence type="ECO:0000313" key="2">
    <source>
        <dbReference type="EMBL" id="MBV6532301.1"/>
    </source>
</evidence>
<feature type="chain" id="PRO_5037346028" evidence="1">
    <location>
        <begin position="20"/>
        <end position="212"/>
    </location>
</feature>
<comment type="caution">
    <text evidence="3">The sequence shown here is derived from an EMBL/GenBank/DDBJ whole genome shotgun (WGS) entry which is preliminary data.</text>
</comment>
<evidence type="ECO:0000313" key="5">
    <source>
        <dbReference type="Proteomes" id="UP001196379"/>
    </source>
</evidence>
<gene>
    <name evidence="2" type="ORF">HT657_09235</name>
    <name evidence="3" type="ORF">HT672_09150</name>
</gene>
<dbReference type="EMBL" id="JABUMC010000025">
    <property type="protein sequence ID" value="MBV6547433.1"/>
    <property type="molecule type" value="Genomic_DNA"/>
</dbReference>
<dbReference type="PIRSF" id="PIRSF008159">
    <property type="entry name" value="UCP008159_ABC"/>
    <property type="match status" value="1"/>
</dbReference>
<protein>
    <submittedName>
        <fullName evidence="3">DUF1007 family protein</fullName>
    </submittedName>
</protein>